<dbReference type="PANTHER" id="PTHR46438:SF2">
    <property type="entry name" value="ALPHA_BETA-HYDROLASES SUPERFAMILY PROTEIN"/>
    <property type="match status" value="1"/>
</dbReference>
<dbReference type="Pfam" id="PF00561">
    <property type="entry name" value="Abhydrolase_1"/>
    <property type="match status" value="1"/>
</dbReference>
<dbReference type="RefSeq" id="WP_264321517.1">
    <property type="nucleotide sequence ID" value="NZ_JADEXN010000176.1"/>
</dbReference>
<evidence type="ECO:0000313" key="2">
    <source>
        <dbReference type="EMBL" id="MBE9041301.1"/>
    </source>
</evidence>
<dbReference type="Proteomes" id="UP000621799">
    <property type="component" value="Unassembled WGS sequence"/>
</dbReference>
<organism evidence="2 3">
    <name type="scientific">Zarconia navalis LEGE 11467</name>
    <dbReference type="NCBI Taxonomy" id="1828826"/>
    <lineage>
        <taxon>Bacteria</taxon>
        <taxon>Bacillati</taxon>
        <taxon>Cyanobacteriota</taxon>
        <taxon>Cyanophyceae</taxon>
        <taxon>Oscillatoriophycideae</taxon>
        <taxon>Oscillatoriales</taxon>
        <taxon>Oscillatoriales incertae sedis</taxon>
        <taxon>Zarconia</taxon>
        <taxon>Zarconia navalis</taxon>
    </lineage>
</organism>
<dbReference type="InterPro" id="IPR000073">
    <property type="entry name" value="AB_hydrolase_1"/>
</dbReference>
<dbReference type="EMBL" id="JADEXN010000176">
    <property type="protein sequence ID" value="MBE9041301.1"/>
    <property type="molecule type" value="Genomic_DNA"/>
</dbReference>
<dbReference type="GO" id="GO:0016787">
    <property type="term" value="F:hydrolase activity"/>
    <property type="evidence" value="ECO:0007669"/>
    <property type="project" value="UniProtKB-KW"/>
</dbReference>
<dbReference type="Gene3D" id="3.40.50.1820">
    <property type="entry name" value="alpha/beta hydrolase"/>
    <property type="match status" value="1"/>
</dbReference>
<dbReference type="AlphaFoldDB" id="A0A928VW89"/>
<name>A0A928VW89_9CYAN</name>
<reference evidence="2" key="1">
    <citation type="submission" date="2020-10" db="EMBL/GenBank/DDBJ databases">
        <authorList>
            <person name="Castelo-Branco R."/>
            <person name="Eusebio N."/>
            <person name="Adriana R."/>
            <person name="Vieira A."/>
            <person name="Brugerolle De Fraissinette N."/>
            <person name="Rezende De Castro R."/>
            <person name="Schneider M.P."/>
            <person name="Vasconcelos V."/>
            <person name="Leao P.N."/>
        </authorList>
    </citation>
    <scope>NUCLEOTIDE SEQUENCE</scope>
    <source>
        <strain evidence="2">LEGE 11467</strain>
    </source>
</reference>
<accession>A0A928VW89</accession>
<evidence type="ECO:0000313" key="3">
    <source>
        <dbReference type="Proteomes" id="UP000621799"/>
    </source>
</evidence>
<dbReference type="InterPro" id="IPR000639">
    <property type="entry name" value="Epox_hydrolase-like"/>
</dbReference>
<comment type="caution">
    <text evidence="2">The sequence shown here is derived from an EMBL/GenBank/DDBJ whole genome shotgun (WGS) entry which is preliminary data.</text>
</comment>
<sequence length="314" mass="36094">MIYSPNLQQKLANRRSWNWRGWNTCYAVVEASSEEPQTPLLFLHGFGGSIEHWQYNITALGKNRQAYALDLLGFGESEKPPENYTMTLWIEQVYDFWQRFIDRPVVLVGNSMGSALSLVAAQTHPSMVRGIALVGLPDLALLNWARPQWMQSVTSTMEEQLLLPLVQQTLAVLLRQPSVVRQWAKYLCVNWAPFTEELALSITKPTQTPEFEKAWSSIFLAMTRPNFMPKLEELLPKIEMPILWLEGEQDSVFPPNIDDRIFRACPNITRILLANAGHYLHYERSREVNRTIENWLESWDKNSSSLSESVLKAA</sequence>
<feature type="domain" description="AB hydrolase-1" evidence="1">
    <location>
        <begin position="39"/>
        <end position="284"/>
    </location>
</feature>
<dbReference type="PANTHER" id="PTHR46438">
    <property type="entry name" value="ALPHA/BETA-HYDROLASES SUPERFAMILY PROTEIN"/>
    <property type="match status" value="1"/>
</dbReference>
<keyword evidence="3" id="KW-1185">Reference proteome</keyword>
<dbReference type="PRINTS" id="PR00412">
    <property type="entry name" value="EPOXHYDRLASE"/>
</dbReference>
<keyword evidence="2" id="KW-0378">Hydrolase</keyword>
<evidence type="ECO:0000259" key="1">
    <source>
        <dbReference type="Pfam" id="PF00561"/>
    </source>
</evidence>
<proteinExistence type="predicted"/>
<dbReference type="PRINTS" id="PR00111">
    <property type="entry name" value="ABHYDROLASE"/>
</dbReference>
<dbReference type="InterPro" id="IPR029058">
    <property type="entry name" value="AB_hydrolase_fold"/>
</dbReference>
<dbReference type="SUPFAM" id="SSF53474">
    <property type="entry name" value="alpha/beta-Hydrolases"/>
    <property type="match status" value="1"/>
</dbReference>
<gene>
    <name evidence="2" type="ORF">IQ235_10970</name>
</gene>
<protein>
    <submittedName>
        <fullName evidence="2">Alpha/beta fold hydrolase</fullName>
    </submittedName>
</protein>